<protein>
    <submittedName>
        <fullName evidence="7">Rpa49 subunit specific to nuclear RNA polymerase I</fullName>
    </submittedName>
</protein>
<dbReference type="Proteomes" id="UP000757232">
    <property type="component" value="Unassembled WGS sequence"/>
</dbReference>
<dbReference type="GO" id="GO:0005730">
    <property type="term" value="C:nucleolus"/>
    <property type="evidence" value="ECO:0007669"/>
    <property type="project" value="UniProtKB-SubCell"/>
</dbReference>
<dbReference type="GO" id="GO:0000428">
    <property type="term" value="C:DNA-directed RNA polymerase complex"/>
    <property type="evidence" value="ECO:0007669"/>
    <property type="project" value="UniProtKB-KW"/>
</dbReference>
<evidence type="ECO:0000313" key="8">
    <source>
        <dbReference type="Proteomes" id="UP000757232"/>
    </source>
</evidence>
<keyword evidence="4" id="KW-0804">Transcription</keyword>
<accession>A0A9Q5HUF8</accession>
<dbReference type="Pfam" id="PF06870">
    <property type="entry name" value="RNA_pol_I_A49"/>
    <property type="match status" value="1"/>
</dbReference>
<evidence type="ECO:0000256" key="5">
    <source>
        <dbReference type="ARBA" id="ARBA00023242"/>
    </source>
</evidence>
<comment type="similarity">
    <text evidence="2">Belongs to the eukaryotic RPA49/POLR1E RNA polymerase subunit family.</text>
</comment>
<feature type="region of interest" description="Disordered" evidence="6">
    <location>
        <begin position="49"/>
        <end position="69"/>
    </location>
</feature>
<dbReference type="InterPro" id="IPR009668">
    <property type="entry name" value="RNA_pol-assoc_fac_A49-like"/>
</dbReference>
<dbReference type="OrthoDB" id="532500at2759"/>
<keyword evidence="5" id="KW-0539">Nucleus</keyword>
<organism evidence="7 8">
    <name type="scientific">Sanghuangporus baumii</name>
    <name type="common">Phellinus baumii</name>
    <dbReference type="NCBI Taxonomy" id="108892"/>
    <lineage>
        <taxon>Eukaryota</taxon>
        <taxon>Fungi</taxon>
        <taxon>Dikarya</taxon>
        <taxon>Basidiomycota</taxon>
        <taxon>Agaricomycotina</taxon>
        <taxon>Agaricomycetes</taxon>
        <taxon>Hymenochaetales</taxon>
        <taxon>Hymenochaetaceae</taxon>
        <taxon>Sanghuangporus</taxon>
    </lineage>
</organism>
<sequence>MLSQASITKKRKRADSTSDHLNVSIYDKSPSAVGPVLATFSTLEPPKSTAFSVYAPPQRPRKDKSIDGSTNAVQAQEEEFSRRSLALAGETDTVEFYATGEAAAAQRGCRYLIGIRNKRTNTLLLRPSPLQILGRRVKALKDLVPLPSTSFSLSEQARATERMEQRAALGETFGTQKAQKALRATERDRMDVSAMEDVVGHIQESVELGTKSLPTQEEAKEISDSSRQIPKFNLDATRPEDVYKLHDIVPSSELRAVPIKDLQNAFPEQRMGCIPGPFRHSEWMKAHLERVFASGEKPSKRTLRILMYIAILLTFRAGAPRYCANRSDLEERLPGVPSIIVDGIYSRFTETVRGSSATKFTSDNAVRLLTHVFALCLRVDNFASDTALLASDLRESVTKVNPHFKLLGCKIEKLSAAEMNRLRLPAMAAEQKRAVLRVPLEFPKARARRRAAA</sequence>
<evidence type="ECO:0000256" key="2">
    <source>
        <dbReference type="ARBA" id="ARBA00009430"/>
    </source>
</evidence>
<reference evidence="7" key="1">
    <citation type="submission" date="2016-06" db="EMBL/GenBank/DDBJ databases">
        <title>Draft Genome sequence of the fungus Inonotus baumii.</title>
        <authorList>
            <person name="Zhu H."/>
            <person name="Lin W."/>
        </authorList>
    </citation>
    <scope>NUCLEOTIDE SEQUENCE</scope>
    <source>
        <strain evidence="7">821</strain>
    </source>
</reference>
<evidence type="ECO:0000256" key="1">
    <source>
        <dbReference type="ARBA" id="ARBA00004604"/>
    </source>
</evidence>
<gene>
    <name evidence="7" type="ORF">A7U60_g6913</name>
</gene>
<dbReference type="AlphaFoldDB" id="A0A9Q5HUF8"/>
<keyword evidence="3" id="KW-0240">DNA-directed RNA polymerase</keyword>
<evidence type="ECO:0000313" key="7">
    <source>
        <dbReference type="EMBL" id="OCB86017.1"/>
    </source>
</evidence>
<dbReference type="GO" id="GO:0003677">
    <property type="term" value="F:DNA binding"/>
    <property type="evidence" value="ECO:0007669"/>
    <property type="project" value="InterPro"/>
</dbReference>
<comment type="caution">
    <text evidence="7">The sequence shown here is derived from an EMBL/GenBank/DDBJ whole genome shotgun (WGS) entry which is preliminary data.</text>
</comment>
<evidence type="ECO:0000256" key="4">
    <source>
        <dbReference type="ARBA" id="ARBA00023163"/>
    </source>
</evidence>
<keyword evidence="8" id="KW-1185">Reference proteome</keyword>
<dbReference type="EMBL" id="LNZH02000205">
    <property type="protein sequence ID" value="OCB86017.1"/>
    <property type="molecule type" value="Genomic_DNA"/>
</dbReference>
<evidence type="ECO:0000256" key="3">
    <source>
        <dbReference type="ARBA" id="ARBA00022478"/>
    </source>
</evidence>
<proteinExistence type="inferred from homology"/>
<dbReference type="PANTHER" id="PTHR14440">
    <property type="entry name" value="DNA-DIRECTED RNA POLYMERASE I SUBUNIT RPA49"/>
    <property type="match status" value="1"/>
</dbReference>
<comment type="subcellular location">
    <subcellularLocation>
        <location evidence="1">Nucleus</location>
        <location evidence="1">Nucleolus</location>
    </subcellularLocation>
</comment>
<name>A0A9Q5HUF8_SANBA</name>
<dbReference type="GO" id="GO:0006351">
    <property type="term" value="P:DNA-templated transcription"/>
    <property type="evidence" value="ECO:0007669"/>
    <property type="project" value="InterPro"/>
</dbReference>
<evidence type="ECO:0000256" key="6">
    <source>
        <dbReference type="SAM" id="MobiDB-lite"/>
    </source>
</evidence>